<dbReference type="AlphaFoldDB" id="A0A0N8EAJ1"/>
<name>A0A0N8EAJ1_9CRUS</name>
<gene>
    <name evidence="2" type="ORF">APZ42_018289</name>
</gene>
<evidence type="ECO:0000313" key="2">
    <source>
        <dbReference type="EMBL" id="KZS16041.1"/>
    </source>
</evidence>
<reference evidence="1" key="1">
    <citation type="submission" date="2015-10" db="EMBL/GenBank/DDBJ databases">
        <title>EvidentialGene: Evidence-directed Construction of Complete mRNA Transcriptomes without Genomes.</title>
        <authorList>
            <person name="Gilbert D.G."/>
        </authorList>
    </citation>
    <scope>NUCLEOTIDE SEQUENCE</scope>
</reference>
<accession>A0A0N8EAJ1</accession>
<reference evidence="2 3" key="2">
    <citation type="submission" date="2016-03" db="EMBL/GenBank/DDBJ databases">
        <title>EvidentialGene: Evidence-directed Construction of Genes on Genomes.</title>
        <authorList>
            <person name="Gilbert D.G."/>
            <person name="Choi J.-H."/>
            <person name="Mockaitis K."/>
            <person name="Colbourne J."/>
            <person name="Pfrender M."/>
        </authorList>
    </citation>
    <scope>NUCLEOTIDE SEQUENCE [LARGE SCALE GENOMIC DNA]</scope>
    <source>
        <strain evidence="2 3">Xinb3</strain>
        <tissue evidence="2">Complete organism</tissue>
    </source>
</reference>
<evidence type="ECO:0000313" key="1">
    <source>
        <dbReference type="EMBL" id="JAN48997.1"/>
    </source>
</evidence>
<organism evidence="1">
    <name type="scientific">Daphnia magna</name>
    <dbReference type="NCBI Taxonomy" id="35525"/>
    <lineage>
        <taxon>Eukaryota</taxon>
        <taxon>Metazoa</taxon>
        <taxon>Ecdysozoa</taxon>
        <taxon>Arthropoda</taxon>
        <taxon>Crustacea</taxon>
        <taxon>Branchiopoda</taxon>
        <taxon>Diplostraca</taxon>
        <taxon>Cladocera</taxon>
        <taxon>Anomopoda</taxon>
        <taxon>Daphniidae</taxon>
        <taxon>Daphnia</taxon>
    </lineage>
</organism>
<dbReference type="Proteomes" id="UP000076858">
    <property type="component" value="Unassembled WGS sequence"/>
</dbReference>
<protein>
    <submittedName>
        <fullName evidence="1">Uncharacterized protein</fullName>
    </submittedName>
</protein>
<keyword evidence="3" id="KW-1185">Reference proteome</keyword>
<sequence>MLIKVLFGRRMVSPLSAMNETFHDFLLWLPLSCGGCFAHVHGLIFPSPSF</sequence>
<evidence type="ECO:0000313" key="3">
    <source>
        <dbReference type="Proteomes" id="UP000076858"/>
    </source>
</evidence>
<dbReference type="EMBL" id="LRGB01000770">
    <property type="protein sequence ID" value="KZS16041.1"/>
    <property type="molecule type" value="Genomic_DNA"/>
</dbReference>
<dbReference type="EMBL" id="GDIQ01045740">
    <property type="protein sequence ID" value="JAN48997.1"/>
    <property type="molecule type" value="Transcribed_RNA"/>
</dbReference>
<proteinExistence type="predicted"/>